<reference evidence="1 2" key="1">
    <citation type="submission" date="2020-04" db="EMBL/GenBank/DDBJ databases">
        <title>Genome sequencing of Rosenbergiella species.</title>
        <authorList>
            <person name="Alvarez-Perez S."/>
            <person name="Lievens B."/>
        </authorList>
    </citation>
    <scope>NUCLEOTIDE SEQUENCE [LARGE SCALE GENOMIC DNA]</scope>
    <source>
        <strain evidence="1 2">S61</strain>
    </source>
</reference>
<accession>A0ABS5SY84</accession>
<dbReference type="EMBL" id="JABBFR010000016">
    <property type="protein sequence ID" value="MBT0725049.1"/>
    <property type="molecule type" value="Genomic_DNA"/>
</dbReference>
<comment type="caution">
    <text evidence="1">The sequence shown here is derived from an EMBL/GenBank/DDBJ whole genome shotgun (WGS) entry which is preliminary data.</text>
</comment>
<gene>
    <name evidence="1" type="ORF">HH682_11610</name>
</gene>
<sequence>MSATPWLTTHYLPVWSSASDNDLLTQGQSRPFIEPLGTLNIPVEAHIYPKQWLEPLTHDFEFTMQCRASQQVFDNSVYLLAATQENSEY</sequence>
<evidence type="ECO:0000313" key="1">
    <source>
        <dbReference type="EMBL" id="MBT0725049.1"/>
    </source>
</evidence>
<keyword evidence="2" id="KW-1185">Reference proteome</keyword>
<dbReference type="Proteomes" id="UP000790096">
    <property type="component" value="Unassembled WGS sequence"/>
</dbReference>
<organism evidence="1 2">
    <name type="scientific">Rosenbergiella gaditana</name>
    <dbReference type="NCBI Taxonomy" id="2726987"/>
    <lineage>
        <taxon>Bacteria</taxon>
        <taxon>Pseudomonadati</taxon>
        <taxon>Pseudomonadota</taxon>
        <taxon>Gammaproteobacteria</taxon>
        <taxon>Enterobacterales</taxon>
        <taxon>Erwiniaceae</taxon>
        <taxon>Rosenbergiella</taxon>
    </lineage>
</organism>
<evidence type="ECO:0000313" key="2">
    <source>
        <dbReference type="Proteomes" id="UP000790096"/>
    </source>
</evidence>
<protein>
    <submittedName>
        <fullName evidence="1">Uncharacterized protein</fullName>
    </submittedName>
</protein>
<name>A0ABS5SY84_9GAMM</name>
<dbReference type="RefSeq" id="WP_214237708.1">
    <property type="nucleotide sequence ID" value="NZ_JABBFR010000016.1"/>
</dbReference>
<proteinExistence type="predicted"/>